<evidence type="ECO:0000313" key="5">
    <source>
        <dbReference type="EMBL" id="RVW85496.1"/>
    </source>
</evidence>
<dbReference type="EMBL" id="QGNW01000203">
    <property type="protein sequence ID" value="RVW85497.1"/>
    <property type="molecule type" value="Genomic_DNA"/>
</dbReference>
<dbReference type="EMBL" id="QGNW01000203">
    <property type="protein sequence ID" value="RVW85504.1"/>
    <property type="molecule type" value="Genomic_DNA"/>
</dbReference>
<proteinExistence type="predicted"/>
<dbReference type="EMBL" id="QGNW01000203">
    <property type="protein sequence ID" value="RVW85502.1"/>
    <property type="molecule type" value="Genomic_DNA"/>
</dbReference>
<name>A0A438C7Y6_VITVI</name>
<evidence type="ECO:0000313" key="18">
    <source>
        <dbReference type="EMBL" id="RVW85551.1"/>
    </source>
</evidence>
<dbReference type="EMBL" id="QGNW01000203">
    <property type="protein sequence ID" value="RVW85548.1"/>
    <property type="molecule type" value="Genomic_DNA"/>
</dbReference>
<dbReference type="AlphaFoldDB" id="A0A438C7Y6"/>
<evidence type="ECO:0000313" key="14">
    <source>
        <dbReference type="EMBL" id="RVW85547.1"/>
    </source>
</evidence>
<evidence type="ECO:0000313" key="7">
    <source>
        <dbReference type="EMBL" id="RVW85498.1"/>
    </source>
</evidence>
<accession>A0A438C7Y6</accession>
<evidence type="ECO:0000313" key="15">
    <source>
        <dbReference type="EMBL" id="RVW85548.1"/>
    </source>
</evidence>
<dbReference type="EMBL" id="QGNW01000203">
    <property type="protein sequence ID" value="RVW85549.1"/>
    <property type="molecule type" value="Genomic_DNA"/>
</dbReference>
<dbReference type="EMBL" id="QGNW01002492">
    <property type="protein sequence ID" value="RVW19381.1"/>
    <property type="molecule type" value="Genomic_DNA"/>
</dbReference>
<dbReference type="EMBL" id="QGNW01000203">
    <property type="protein sequence ID" value="RVW85552.1"/>
    <property type="molecule type" value="Genomic_DNA"/>
</dbReference>
<sequence>MGDLLGSPRVAPLFPFYDGISMIYVRTCRANRFRPSHFHPDRPIVDRIPRSRSAQTLTFSELRGPSYSQKRLSSLVSPSVRRKDDPSPPLRSSRRDSRFEKKKGPQTLPEGPKNHLANSRFHISPIHPLKWRSNPNPCTKTRIQPYGSKECANFKRGTPSDLDEHPRILA</sequence>
<evidence type="ECO:0000313" key="4">
    <source>
        <dbReference type="EMBL" id="RVW19382.1"/>
    </source>
</evidence>
<evidence type="ECO:0000313" key="6">
    <source>
        <dbReference type="EMBL" id="RVW85497.1"/>
    </source>
</evidence>
<dbReference type="EMBL" id="QGNW01000203">
    <property type="protein sequence ID" value="RVW85501.1"/>
    <property type="molecule type" value="Genomic_DNA"/>
</dbReference>
<feature type="region of interest" description="Disordered" evidence="1">
    <location>
        <begin position="149"/>
        <end position="170"/>
    </location>
</feature>
<evidence type="ECO:0000313" key="16">
    <source>
        <dbReference type="EMBL" id="RVW85549.1"/>
    </source>
</evidence>
<evidence type="ECO:0000313" key="19">
    <source>
        <dbReference type="EMBL" id="RVW85552.1"/>
    </source>
</evidence>
<evidence type="ECO:0000313" key="17">
    <source>
        <dbReference type="EMBL" id="RVW85550.1"/>
    </source>
</evidence>
<dbReference type="EMBL" id="QGNW01000203">
    <property type="protein sequence ID" value="RVW85496.1"/>
    <property type="molecule type" value="Genomic_DNA"/>
</dbReference>
<reference evidence="2 20" key="1">
    <citation type="journal article" date="2018" name="PLoS Genet.">
        <title>Population sequencing reveals clonal diversity and ancestral inbreeding in the grapevine cultivar Chardonnay.</title>
        <authorList>
            <person name="Roach M.J."/>
            <person name="Johnson D.L."/>
            <person name="Bohlmann J."/>
            <person name="van Vuuren H.J."/>
            <person name="Jones S.J."/>
            <person name="Pretorius I.S."/>
            <person name="Schmidt S.A."/>
            <person name="Borneman A.R."/>
        </authorList>
    </citation>
    <scope>NUCLEOTIDE SEQUENCE [LARGE SCALE GENOMIC DNA]</scope>
    <source>
        <strain evidence="20">cv. Chardonnay</strain>
        <strain evidence="2">I10V1</strain>
        <tissue evidence="2">Leaf</tissue>
    </source>
</reference>
<evidence type="ECO:0000313" key="13">
    <source>
        <dbReference type="EMBL" id="RVW85504.1"/>
    </source>
</evidence>
<evidence type="ECO:0000313" key="20">
    <source>
        <dbReference type="Proteomes" id="UP000288805"/>
    </source>
</evidence>
<dbReference type="EMBL" id="QGNW01000203">
    <property type="protein sequence ID" value="RVW85500.1"/>
    <property type="molecule type" value="Genomic_DNA"/>
</dbReference>
<dbReference type="EMBL" id="QGNW01000203">
    <property type="protein sequence ID" value="RVW85551.1"/>
    <property type="molecule type" value="Genomic_DNA"/>
</dbReference>
<evidence type="ECO:0000313" key="11">
    <source>
        <dbReference type="EMBL" id="RVW85502.1"/>
    </source>
</evidence>
<evidence type="ECO:0000313" key="3">
    <source>
        <dbReference type="EMBL" id="RVW19381.1"/>
    </source>
</evidence>
<evidence type="ECO:0000256" key="1">
    <source>
        <dbReference type="SAM" id="MobiDB-lite"/>
    </source>
</evidence>
<dbReference type="EMBL" id="QGNW01000203">
    <property type="protein sequence ID" value="RVW85499.1"/>
    <property type="molecule type" value="Genomic_DNA"/>
</dbReference>
<feature type="compositionally biased region" description="Basic and acidic residues" evidence="1">
    <location>
        <begin position="93"/>
        <end position="103"/>
    </location>
</feature>
<evidence type="ECO:0000313" key="10">
    <source>
        <dbReference type="EMBL" id="RVW85501.1"/>
    </source>
</evidence>
<feature type="region of interest" description="Disordered" evidence="1">
    <location>
        <begin position="61"/>
        <end position="120"/>
    </location>
</feature>
<dbReference type="Proteomes" id="UP000288805">
    <property type="component" value="Unassembled WGS sequence"/>
</dbReference>
<evidence type="ECO:0000313" key="8">
    <source>
        <dbReference type="EMBL" id="RVW85499.1"/>
    </source>
</evidence>
<gene>
    <name evidence="17" type="ORF">CK203_044054</name>
    <name evidence="16" type="ORF">CK203_044055</name>
    <name evidence="19" type="ORF">CK203_044056</name>
    <name evidence="18" type="ORF">CK203_044057</name>
    <name evidence="15" type="ORF">CK203_044058</name>
    <name evidence="14" type="ORF">CK203_044059</name>
    <name evidence="9" type="ORF">CK203_044060</name>
    <name evidence="10" type="ORF">CK203_044061</name>
    <name evidence="11" type="ORF">CK203_044062</name>
    <name evidence="12" type="ORF">CK203_044063</name>
    <name evidence="5" type="ORF">CK203_044064</name>
    <name evidence="6" type="ORF">CK203_044065</name>
    <name evidence="7" type="ORF">CK203_044066</name>
    <name evidence="8" type="ORF">CK203_044067</name>
    <name evidence="13" type="ORF">CK203_044068</name>
    <name evidence="4" type="ORF">CK203_116874</name>
    <name evidence="3" type="ORF">CK203_116875</name>
    <name evidence="2" type="ORF">CK203_116876</name>
</gene>
<dbReference type="EMBL" id="QGNW01002492">
    <property type="protein sequence ID" value="RVW19375.1"/>
    <property type="molecule type" value="Genomic_DNA"/>
</dbReference>
<protein>
    <submittedName>
        <fullName evidence="2">Uncharacterized protein</fullName>
    </submittedName>
</protein>
<dbReference type="EMBL" id="QGNW01000203">
    <property type="protein sequence ID" value="RVW85547.1"/>
    <property type="molecule type" value="Genomic_DNA"/>
</dbReference>
<organism evidence="2 20">
    <name type="scientific">Vitis vinifera</name>
    <name type="common">Grape</name>
    <dbReference type="NCBI Taxonomy" id="29760"/>
    <lineage>
        <taxon>Eukaryota</taxon>
        <taxon>Viridiplantae</taxon>
        <taxon>Streptophyta</taxon>
        <taxon>Embryophyta</taxon>
        <taxon>Tracheophyta</taxon>
        <taxon>Spermatophyta</taxon>
        <taxon>Magnoliopsida</taxon>
        <taxon>eudicotyledons</taxon>
        <taxon>Gunneridae</taxon>
        <taxon>Pentapetalae</taxon>
        <taxon>rosids</taxon>
        <taxon>Vitales</taxon>
        <taxon>Vitaceae</taxon>
        <taxon>Viteae</taxon>
        <taxon>Vitis</taxon>
    </lineage>
</organism>
<evidence type="ECO:0000313" key="12">
    <source>
        <dbReference type="EMBL" id="RVW85503.1"/>
    </source>
</evidence>
<evidence type="ECO:0000313" key="2">
    <source>
        <dbReference type="EMBL" id="RVW19375.1"/>
    </source>
</evidence>
<dbReference type="EMBL" id="QGNW01000203">
    <property type="protein sequence ID" value="RVW85550.1"/>
    <property type="molecule type" value="Genomic_DNA"/>
</dbReference>
<evidence type="ECO:0000313" key="9">
    <source>
        <dbReference type="EMBL" id="RVW85500.1"/>
    </source>
</evidence>
<dbReference type="EMBL" id="QGNW01000203">
    <property type="protein sequence ID" value="RVW85503.1"/>
    <property type="molecule type" value="Genomic_DNA"/>
</dbReference>
<dbReference type="EMBL" id="QGNW01000203">
    <property type="protein sequence ID" value="RVW85498.1"/>
    <property type="molecule type" value="Genomic_DNA"/>
</dbReference>
<comment type="caution">
    <text evidence="2">The sequence shown here is derived from an EMBL/GenBank/DDBJ whole genome shotgun (WGS) entry which is preliminary data.</text>
</comment>
<dbReference type="EMBL" id="QGNW01002492">
    <property type="protein sequence ID" value="RVW19382.1"/>
    <property type="molecule type" value="Genomic_DNA"/>
</dbReference>